<keyword evidence="18" id="KW-1185">Reference proteome</keyword>
<evidence type="ECO:0000256" key="7">
    <source>
        <dbReference type="ARBA" id="ARBA00022801"/>
    </source>
</evidence>
<evidence type="ECO:0000256" key="6">
    <source>
        <dbReference type="ARBA" id="ARBA00022723"/>
    </source>
</evidence>
<evidence type="ECO:0000313" key="18">
    <source>
        <dbReference type="Proteomes" id="UP000009170"/>
    </source>
</evidence>
<feature type="region of interest" description="Disordered" evidence="15">
    <location>
        <begin position="1"/>
        <end position="26"/>
    </location>
</feature>
<dbReference type="CDD" id="cd00519">
    <property type="entry name" value="Lipase_3"/>
    <property type="match status" value="1"/>
</dbReference>
<evidence type="ECO:0000256" key="4">
    <source>
        <dbReference type="ARBA" id="ARBA00022553"/>
    </source>
</evidence>
<dbReference type="RefSeq" id="XP_022841031.1">
    <property type="nucleotide sequence ID" value="XM_022983633.1"/>
</dbReference>
<keyword evidence="8" id="KW-0106">Calcium</keyword>
<keyword evidence="12" id="KW-0472">Membrane</keyword>
<evidence type="ECO:0000313" key="17">
    <source>
        <dbReference type="EMBL" id="CEG01559.1"/>
    </source>
</evidence>
<keyword evidence="10" id="KW-1133">Transmembrane helix</keyword>
<evidence type="ECO:0000259" key="16">
    <source>
        <dbReference type="Pfam" id="PF01764"/>
    </source>
</evidence>
<keyword evidence="3" id="KW-1003">Cell membrane</keyword>
<dbReference type="AlphaFoldDB" id="A0A090M8V7"/>
<keyword evidence="9" id="KW-0442">Lipid degradation</keyword>
<proteinExistence type="predicted"/>
<keyword evidence="7" id="KW-0378">Hydrolase</keyword>
<evidence type="ECO:0000256" key="13">
    <source>
        <dbReference type="ARBA" id="ARBA00024531"/>
    </source>
</evidence>
<protein>
    <recommendedName>
        <fullName evidence="14">sn-1-specific diacylglycerol lipase</fullName>
        <ecNumber evidence="14">3.1.1.116</ecNumber>
    </recommendedName>
</protein>
<evidence type="ECO:0000256" key="14">
    <source>
        <dbReference type="ARBA" id="ARBA00026104"/>
    </source>
</evidence>
<feature type="region of interest" description="Disordered" evidence="15">
    <location>
        <begin position="78"/>
        <end position="97"/>
    </location>
</feature>
<dbReference type="EMBL" id="CAID01000008">
    <property type="protein sequence ID" value="CEG01559.1"/>
    <property type="molecule type" value="Genomic_DNA"/>
</dbReference>
<dbReference type="GO" id="GO:0005886">
    <property type="term" value="C:plasma membrane"/>
    <property type="evidence" value="ECO:0007669"/>
    <property type="project" value="UniProtKB-SubCell"/>
</dbReference>
<dbReference type="InterPro" id="IPR029058">
    <property type="entry name" value="AB_hydrolase_fold"/>
</dbReference>
<dbReference type="InParanoid" id="A0A090M8V7"/>
<feature type="compositionally biased region" description="Polar residues" evidence="15">
    <location>
        <begin position="1"/>
        <end position="21"/>
    </location>
</feature>
<comment type="cofactor">
    <cofactor evidence="1">
        <name>Ca(2+)</name>
        <dbReference type="ChEBI" id="CHEBI:29108"/>
    </cofactor>
</comment>
<evidence type="ECO:0000256" key="9">
    <source>
        <dbReference type="ARBA" id="ARBA00022963"/>
    </source>
</evidence>
<evidence type="ECO:0000256" key="5">
    <source>
        <dbReference type="ARBA" id="ARBA00022692"/>
    </source>
</evidence>
<organism evidence="17 18">
    <name type="scientific">Ostreococcus tauri</name>
    <name type="common">Marine green alga</name>
    <dbReference type="NCBI Taxonomy" id="70448"/>
    <lineage>
        <taxon>Eukaryota</taxon>
        <taxon>Viridiplantae</taxon>
        <taxon>Chlorophyta</taxon>
        <taxon>Mamiellophyceae</taxon>
        <taxon>Mamiellales</taxon>
        <taxon>Bathycoccaceae</taxon>
        <taxon>Ostreococcus</taxon>
    </lineage>
</organism>
<evidence type="ECO:0000256" key="1">
    <source>
        <dbReference type="ARBA" id="ARBA00001913"/>
    </source>
</evidence>
<keyword evidence="5" id="KW-0812">Transmembrane</keyword>
<dbReference type="InterPro" id="IPR052214">
    <property type="entry name" value="DAG_Lipase-Related"/>
</dbReference>
<accession>A0A090M8V7</accession>
<reference evidence="17 18" key="2">
    <citation type="journal article" date="2014" name="BMC Genomics">
        <title>An improved genome of the model marine alga Ostreococcus tauri unfolds by assessing Illumina de novo assemblies.</title>
        <authorList>
            <person name="Blanc-Mathieu R."/>
            <person name="Verhelst B."/>
            <person name="Derelle E."/>
            <person name="Rombauts S."/>
            <person name="Bouget F.Y."/>
            <person name="Carre I."/>
            <person name="Chateau A."/>
            <person name="Eyre-Walker A."/>
            <person name="Grimsley N."/>
            <person name="Moreau H."/>
            <person name="Piegu B."/>
            <person name="Rivals E."/>
            <person name="Schackwitz W."/>
            <person name="Van de Peer Y."/>
            <person name="Piganeau G."/>
        </authorList>
    </citation>
    <scope>NUCLEOTIDE SEQUENCE [LARGE SCALE GENOMIC DNA]</scope>
    <source>
        <strain evidence="18">OTTH 0595 / CCAP 157/2 / RCC745</strain>
    </source>
</reference>
<keyword evidence="4" id="KW-0597">Phosphoprotein</keyword>
<feature type="compositionally biased region" description="Polar residues" evidence="15">
    <location>
        <begin position="575"/>
        <end position="588"/>
    </location>
</feature>
<dbReference type="Pfam" id="PF01764">
    <property type="entry name" value="Lipase_3"/>
    <property type="match status" value="1"/>
</dbReference>
<keyword evidence="11" id="KW-0443">Lipid metabolism</keyword>
<evidence type="ECO:0000256" key="2">
    <source>
        <dbReference type="ARBA" id="ARBA00004651"/>
    </source>
</evidence>
<reference evidence="18" key="1">
    <citation type="journal article" date="2006" name="Proc. Natl. Acad. Sci. U.S.A.">
        <title>Genome analysis of the smallest free-living eukaryote Ostreococcus tauri unveils many unique features.</title>
        <authorList>
            <person name="Derelle E."/>
            <person name="Ferraz C."/>
            <person name="Rombauts S."/>
            <person name="Rouze P."/>
            <person name="Worden A.Z."/>
            <person name="Robbens S."/>
            <person name="Partensky F."/>
            <person name="Degroeve S."/>
            <person name="Echeynie S."/>
            <person name="Cooke R."/>
            <person name="Saeys Y."/>
            <person name="Wuyts J."/>
            <person name="Jabbari K."/>
            <person name="Bowler C."/>
            <person name="Panaud O."/>
            <person name="Piegu B."/>
            <person name="Ball S.G."/>
            <person name="Ral J.-P."/>
            <person name="Bouget F.-Y."/>
            <person name="Piganeau G."/>
            <person name="De Baets B."/>
            <person name="Picard A."/>
            <person name="Delseny M."/>
            <person name="Demaille J."/>
            <person name="Van de Peer Y."/>
            <person name="Moreau H."/>
        </authorList>
    </citation>
    <scope>NUCLEOTIDE SEQUENCE [LARGE SCALE GENOMIC DNA]</scope>
    <source>
        <strain evidence="18">OTTH 0595 / CCAP 157/2 / RCC745</strain>
    </source>
</reference>
<name>A0A090M8V7_OSTTA</name>
<evidence type="ECO:0000256" key="11">
    <source>
        <dbReference type="ARBA" id="ARBA00023098"/>
    </source>
</evidence>
<comment type="catalytic activity">
    <reaction evidence="13">
        <text>a 1,2-diacyl-sn-glycerol + H2O = a 2-acylglycerol + a fatty acid + H(+)</text>
        <dbReference type="Rhea" id="RHEA:33275"/>
        <dbReference type="ChEBI" id="CHEBI:15377"/>
        <dbReference type="ChEBI" id="CHEBI:15378"/>
        <dbReference type="ChEBI" id="CHEBI:17389"/>
        <dbReference type="ChEBI" id="CHEBI:17815"/>
        <dbReference type="ChEBI" id="CHEBI:28868"/>
        <dbReference type="EC" id="3.1.1.116"/>
    </reaction>
    <physiologicalReaction direction="left-to-right" evidence="13">
        <dbReference type="Rhea" id="RHEA:33276"/>
    </physiologicalReaction>
</comment>
<evidence type="ECO:0000256" key="10">
    <source>
        <dbReference type="ARBA" id="ARBA00022989"/>
    </source>
</evidence>
<dbReference type="Proteomes" id="UP000009170">
    <property type="component" value="Unassembled WGS sequence"/>
</dbReference>
<comment type="caution">
    <text evidence="17">The sequence shown here is derived from an EMBL/GenBank/DDBJ whole genome shotgun (WGS) entry which is preliminary data.</text>
</comment>
<keyword evidence="6" id="KW-0479">Metal-binding</keyword>
<evidence type="ECO:0000256" key="8">
    <source>
        <dbReference type="ARBA" id="ARBA00022837"/>
    </source>
</evidence>
<sequence length="632" mass="69225">MSPNANDAASQRVTPPAQNRPSRAHHTAGWLELERALRTVYIGVVRELRQVGVVGMATLDPMAGMMLWREQRNARRERRRAAKELGERGGGGTSAERSDVVSLEALRELRSAVRYAIGAYGTGSALVSDASLREKWKSLERRGDAGGEWAHARATEACAKACGIDKEDVVEAEWMGKEFAPSSFVAVDRDEERVVLSVRGTWEFHDALTDVNSESVRFLGGWAHAGMVASAWQIAKRMLPAVARSMKKHPTFNFLITGHSMGGGVAACIAMLMHSEDGDIEAVARGAMSDVDEQEVLEILRRLASCRCVCIAAPSVSSMDLSDTASEYITCVVAGADVIPRLCHASVRRLLRRLNRAAPSHAVFRAVSSALGGRDRPGNETENAEGERANDGSRDVPSLSQDESTSPVRRVPEDARKCQGDWIDVADVDGLELRDHSASDFMVQPGRVIHLDYVRTDTPIAEYKHPTAFTDVVLDPYMMLDHIPGVYQAAVKTIHDRVAAGGSAWMNHDDSDDEDLNDNEIDEEDPLSTLLRAETVRARAREGWRSVRNFLGIDDSSADEPEATGIVDTEPPSITAPSPQLSSYPTVDTSDEDIPDYFGEDARARATHHRPCGRRPPEDKTTSNPWDWLASP</sequence>
<gene>
    <name evidence="17" type="ORF">OT_ostta08g03270</name>
</gene>
<evidence type="ECO:0000256" key="12">
    <source>
        <dbReference type="ARBA" id="ARBA00023136"/>
    </source>
</evidence>
<dbReference type="Gene3D" id="3.40.50.1820">
    <property type="entry name" value="alpha/beta hydrolase"/>
    <property type="match status" value="1"/>
</dbReference>
<dbReference type="EC" id="3.1.1.116" evidence="14"/>
<dbReference type="GO" id="GO:0046872">
    <property type="term" value="F:metal ion binding"/>
    <property type="evidence" value="ECO:0007669"/>
    <property type="project" value="UniProtKB-KW"/>
</dbReference>
<dbReference type="KEGG" id="ota:OT_ostta08g03270"/>
<dbReference type="OrthoDB" id="438440at2759"/>
<dbReference type="GO" id="GO:0016298">
    <property type="term" value="F:lipase activity"/>
    <property type="evidence" value="ECO:0007669"/>
    <property type="project" value="TreeGrafter"/>
</dbReference>
<feature type="region of interest" description="Disordered" evidence="15">
    <location>
        <begin position="369"/>
        <end position="414"/>
    </location>
</feature>
<feature type="compositionally biased region" description="Polar residues" evidence="15">
    <location>
        <begin position="398"/>
        <end position="407"/>
    </location>
</feature>
<feature type="domain" description="Fungal lipase-type" evidence="16">
    <location>
        <begin position="195"/>
        <end position="343"/>
    </location>
</feature>
<dbReference type="PANTHER" id="PTHR45792">
    <property type="entry name" value="DIACYLGLYCEROL LIPASE HOMOLOG-RELATED"/>
    <property type="match status" value="1"/>
</dbReference>
<feature type="region of interest" description="Disordered" evidence="15">
    <location>
        <begin position="554"/>
        <end position="632"/>
    </location>
</feature>
<evidence type="ECO:0000256" key="3">
    <source>
        <dbReference type="ARBA" id="ARBA00022475"/>
    </source>
</evidence>
<dbReference type="GO" id="GO:0016042">
    <property type="term" value="P:lipid catabolic process"/>
    <property type="evidence" value="ECO:0007669"/>
    <property type="project" value="UniProtKB-KW"/>
</dbReference>
<dbReference type="GeneID" id="9831465"/>
<evidence type="ECO:0000256" key="15">
    <source>
        <dbReference type="SAM" id="MobiDB-lite"/>
    </source>
</evidence>
<dbReference type="SUPFAM" id="SSF53474">
    <property type="entry name" value="alpha/beta-Hydrolases"/>
    <property type="match status" value="1"/>
</dbReference>
<feature type="compositionally biased region" description="Basic and acidic residues" evidence="15">
    <location>
        <begin position="373"/>
        <end position="394"/>
    </location>
</feature>
<dbReference type="InterPro" id="IPR002921">
    <property type="entry name" value="Fungal_lipase-type"/>
</dbReference>
<comment type="subcellular location">
    <subcellularLocation>
        <location evidence="2">Cell membrane</location>
        <topology evidence="2">Multi-pass membrane protein</topology>
    </subcellularLocation>
</comment>
<feature type="compositionally biased region" description="Acidic residues" evidence="15">
    <location>
        <begin position="589"/>
        <end position="599"/>
    </location>
</feature>
<dbReference type="PANTHER" id="PTHR45792:SF8">
    <property type="entry name" value="DIACYLGLYCEROL LIPASE-ALPHA"/>
    <property type="match status" value="1"/>
</dbReference>